<name>A0ABR2EG77_9ROSI</name>
<gene>
    <name evidence="1" type="ORF">V6N12_013072</name>
</gene>
<protein>
    <submittedName>
        <fullName evidence="1">Uncharacterized protein</fullName>
    </submittedName>
</protein>
<accession>A0ABR2EG77</accession>
<dbReference type="Proteomes" id="UP001472677">
    <property type="component" value="Unassembled WGS sequence"/>
</dbReference>
<organism evidence="1 2">
    <name type="scientific">Hibiscus sabdariffa</name>
    <name type="common">roselle</name>
    <dbReference type="NCBI Taxonomy" id="183260"/>
    <lineage>
        <taxon>Eukaryota</taxon>
        <taxon>Viridiplantae</taxon>
        <taxon>Streptophyta</taxon>
        <taxon>Embryophyta</taxon>
        <taxon>Tracheophyta</taxon>
        <taxon>Spermatophyta</taxon>
        <taxon>Magnoliopsida</taxon>
        <taxon>eudicotyledons</taxon>
        <taxon>Gunneridae</taxon>
        <taxon>Pentapetalae</taxon>
        <taxon>rosids</taxon>
        <taxon>malvids</taxon>
        <taxon>Malvales</taxon>
        <taxon>Malvaceae</taxon>
        <taxon>Malvoideae</taxon>
        <taxon>Hibiscus</taxon>
    </lineage>
</organism>
<proteinExistence type="predicted"/>
<keyword evidence="2" id="KW-1185">Reference proteome</keyword>
<dbReference type="EMBL" id="JBBPBM010000014">
    <property type="protein sequence ID" value="KAK8560273.1"/>
    <property type="molecule type" value="Genomic_DNA"/>
</dbReference>
<reference evidence="1 2" key="1">
    <citation type="journal article" date="2024" name="G3 (Bethesda)">
        <title>Genome assembly of Hibiscus sabdariffa L. provides insights into metabolisms of medicinal natural products.</title>
        <authorList>
            <person name="Kim T."/>
        </authorList>
    </citation>
    <scope>NUCLEOTIDE SEQUENCE [LARGE SCALE GENOMIC DNA]</scope>
    <source>
        <strain evidence="1">TK-2024</strain>
        <tissue evidence="1">Old leaves</tissue>
    </source>
</reference>
<comment type="caution">
    <text evidence="1">The sequence shown here is derived from an EMBL/GenBank/DDBJ whole genome shotgun (WGS) entry which is preliminary data.</text>
</comment>
<sequence length="105" mass="12513">MVPGTNRWDERKVDQIFIDRDKQSILNCPIARTLEDKVIWDHHPRGMFSQRYASSDRDWGMKHCRLAREFEQQVMETGCVGCAKNVQNRYYMQSGSAQGLKRYWR</sequence>
<evidence type="ECO:0000313" key="1">
    <source>
        <dbReference type="EMBL" id="KAK8560273.1"/>
    </source>
</evidence>
<evidence type="ECO:0000313" key="2">
    <source>
        <dbReference type="Proteomes" id="UP001472677"/>
    </source>
</evidence>